<sequence>MNDRIPIMTDLDLTEEQRRWIVTDADTAHTQWPSAWKVERSPDAIWFTNGAVNDGGWDWRSVSIAARAFPSWRVELWSPAYLTLTAPPREVEVLDLGAEHGTWTVHSLSATVYRLDLDDRLLRREPGPSSPRGPFDGEFVPLVSVRTVSSEGTQGDEGVIRVGFRHLYLTDPQGGLADYRWWLQQVARRIART</sequence>
<proteinExistence type="predicted"/>
<keyword evidence="2" id="KW-1185">Reference proteome</keyword>
<organism evidence="1 2">
    <name type="scientific">Cellulomonas rhizosphaerae</name>
    <dbReference type="NCBI Taxonomy" id="2293719"/>
    <lineage>
        <taxon>Bacteria</taxon>
        <taxon>Bacillati</taxon>
        <taxon>Actinomycetota</taxon>
        <taxon>Actinomycetes</taxon>
        <taxon>Micrococcales</taxon>
        <taxon>Cellulomonadaceae</taxon>
        <taxon>Cellulomonas</taxon>
    </lineage>
</organism>
<dbReference type="AlphaFoldDB" id="A0A413RPE9"/>
<gene>
    <name evidence="1" type="ORF">D1825_04580</name>
</gene>
<reference evidence="1 2" key="1">
    <citation type="submission" date="2018-08" db="EMBL/GenBank/DDBJ databases">
        <title>Cellulomonas rhizosphaerae sp. nov., a novel actinomycete isolated from soil.</title>
        <authorList>
            <person name="Tian Y."/>
        </authorList>
    </citation>
    <scope>NUCLEOTIDE SEQUENCE [LARGE SCALE GENOMIC DNA]</scope>
    <source>
        <strain evidence="1 2">NEAU-TCZ24</strain>
    </source>
</reference>
<protein>
    <submittedName>
        <fullName evidence="1">Uncharacterized protein</fullName>
    </submittedName>
</protein>
<accession>A0A413RPE9</accession>
<evidence type="ECO:0000313" key="2">
    <source>
        <dbReference type="Proteomes" id="UP000283374"/>
    </source>
</evidence>
<dbReference type="RefSeq" id="WP_118766278.1">
    <property type="nucleotide sequence ID" value="NZ_QWKP01000141.1"/>
</dbReference>
<dbReference type="EMBL" id="QWKP01000141">
    <property type="protein sequence ID" value="RHA43781.1"/>
    <property type="molecule type" value="Genomic_DNA"/>
</dbReference>
<dbReference type="OrthoDB" id="4825967at2"/>
<comment type="caution">
    <text evidence="1">The sequence shown here is derived from an EMBL/GenBank/DDBJ whole genome shotgun (WGS) entry which is preliminary data.</text>
</comment>
<evidence type="ECO:0000313" key="1">
    <source>
        <dbReference type="EMBL" id="RHA43781.1"/>
    </source>
</evidence>
<name>A0A413RPE9_9CELL</name>
<dbReference type="Proteomes" id="UP000283374">
    <property type="component" value="Unassembled WGS sequence"/>
</dbReference>